<dbReference type="OrthoDB" id="8450643at2"/>
<organism evidence="3 4">
    <name type="scientific">Blastochloris tepida</name>
    <dbReference type="NCBI Taxonomy" id="2233851"/>
    <lineage>
        <taxon>Bacteria</taxon>
        <taxon>Pseudomonadati</taxon>
        <taxon>Pseudomonadota</taxon>
        <taxon>Alphaproteobacteria</taxon>
        <taxon>Hyphomicrobiales</taxon>
        <taxon>Blastochloridaceae</taxon>
        <taxon>Blastochloris</taxon>
    </lineage>
</organism>
<keyword evidence="4" id="KW-1185">Reference proteome</keyword>
<dbReference type="KEGG" id="blag:BLTE_13140"/>
<gene>
    <name evidence="3" type="ORF">BLTE_13140</name>
</gene>
<dbReference type="Pfam" id="PF14301">
    <property type="entry name" value="DUF4376"/>
    <property type="match status" value="1"/>
</dbReference>
<accession>A0A348FZ96</accession>
<dbReference type="AlphaFoldDB" id="A0A348FZ96"/>
<evidence type="ECO:0000256" key="1">
    <source>
        <dbReference type="SAM" id="MobiDB-lite"/>
    </source>
</evidence>
<dbReference type="EMBL" id="AP018907">
    <property type="protein sequence ID" value="BBF92629.1"/>
    <property type="molecule type" value="Genomic_DNA"/>
</dbReference>
<reference evidence="3 4" key="1">
    <citation type="submission" date="2018-08" db="EMBL/GenBank/DDBJ databases">
        <title>Complete genome sequencing of Blastochloris tepida GI.</title>
        <authorList>
            <person name="Tsukatani Y."/>
            <person name="Mori H."/>
        </authorList>
    </citation>
    <scope>NUCLEOTIDE SEQUENCE [LARGE SCALE GENOMIC DNA]</scope>
    <source>
        <strain evidence="3 4">GI</strain>
    </source>
</reference>
<dbReference type="InterPro" id="IPR025484">
    <property type="entry name" value="DUF4376"/>
</dbReference>
<protein>
    <recommendedName>
        <fullName evidence="2">DUF4376 domain-containing protein</fullName>
    </recommendedName>
</protein>
<evidence type="ECO:0000313" key="4">
    <source>
        <dbReference type="Proteomes" id="UP000266934"/>
    </source>
</evidence>
<sequence>MRIWHIDPNTLELLGTGVADPDPECPGQYLIPAFAVASEPPPPEPGHARRWALGSWVHVPDHRGETWWRSRGEPVVIGHLGDPAEAGLTPNEPPAPPPTLEDRRSALIAAVNAKADSLLALGAPVAFGDRTLHVRLDDGSRSDLSAMGATAIAVAAGVASWPESYALGWITIENVRVPMPTLTDGLALAASAGDWYARIVQRRRSLKDELAAAPDEVALSEIDIDEGWPAEQATP</sequence>
<evidence type="ECO:0000313" key="3">
    <source>
        <dbReference type="EMBL" id="BBF92629.1"/>
    </source>
</evidence>
<name>A0A348FZ96_9HYPH</name>
<feature type="domain" description="DUF4376" evidence="2">
    <location>
        <begin position="103"/>
        <end position="217"/>
    </location>
</feature>
<feature type="region of interest" description="Disordered" evidence="1">
    <location>
        <begin position="80"/>
        <end position="99"/>
    </location>
</feature>
<proteinExistence type="predicted"/>
<dbReference type="RefSeq" id="WP_126398645.1">
    <property type="nucleotide sequence ID" value="NZ_AP018907.1"/>
</dbReference>
<evidence type="ECO:0000259" key="2">
    <source>
        <dbReference type="Pfam" id="PF14301"/>
    </source>
</evidence>
<dbReference type="Proteomes" id="UP000266934">
    <property type="component" value="Chromosome"/>
</dbReference>